<feature type="transmembrane region" description="Helical" evidence="1">
    <location>
        <begin position="35"/>
        <end position="52"/>
    </location>
</feature>
<name>A0A172ZGP4_9BACL</name>
<dbReference type="KEGG" id="pbv:AR543_12280"/>
<feature type="transmembrane region" description="Helical" evidence="1">
    <location>
        <begin position="157"/>
        <end position="184"/>
    </location>
</feature>
<gene>
    <name evidence="2" type="ORF">AR543_12280</name>
</gene>
<keyword evidence="1" id="KW-0472">Membrane</keyword>
<dbReference type="AlphaFoldDB" id="A0A172ZGP4"/>
<dbReference type="RefSeq" id="WP_060534803.1">
    <property type="nucleotide sequence ID" value="NZ_CP013023.1"/>
</dbReference>
<reference evidence="3" key="1">
    <citation type="submission" date="2015-10" db="EMBL/GenBank/DDBJ databases">
        <title>Genome of Paenibacillus bovis sp. nov.</title>
        <authorList>
            <person name="Wu Z."/>
            <person name="Gao C."/>
            <person name="Liu Z."/>
            <person name="Zheng H."/>
        </authorList>
    </citation>
    <scope>NUCLEOTIDE SEQUENCE [LARGE SCALE GENOMIC DNA]</scope>
    <source>
        <strain evidence="3">BD3526</strain>
    </source>
</reference>
<feature type="transmembrane region" description="Helical" evidence="1">
    <location>
        <begin position="133"/>
        <end position="151"/>
    </location>
</feature>
<keyword evidence="1" id="KW-0812">Transmembrane</keyword>
<accession>A0A172ZGP4</accession>
<organism evidence="2 3">
    <name type="scientific">Paenibacillus bovis</name>
    <dbReference type="NCBI Taxonomy" id="1616788"/>
    <lineage>
        <taxon>Bacteria</taxon>
        <taxon>Bacillati</taxon>
        <taxon>Bacillota</taxon>
        <taxon>Bacilli</taxon>
        <taxon>Bacillales</taxon>
        <taxon>Paenibacillaceae</taxon>
        <taxon>Paenibacillus</taxon>
    </lineage>
</organism>
<evidence type="ECO:0000313" key="3">
    <source>
        <dbReference type="Proteomes" id="UP000078148"/>
    </source>
</evidence>
<dbReference type="EMBL" id="CP013023">
    <property type="protein sequence ID" value="ANF96709.1"/>
    <property type="molecule type" value="Genomic_DNA"/>
</dbReference>
<proteinExistence type="predicted"/>
<feature type="transmembrane region" description="Helical" evidence="1">
    <location>
        <begin position="64"/>
        <end position="81"/>
    </location>
</feature>
<dbReference type="OrthoDB" id="2626966at2"/>
<keyword evidence="3" id="KW-1185">Reference proteome</keyword>
<reference evidence="2 3" key="2">
    <citation type="journal article" date="2016" name="Int. J. Syst. Evol. Microbiol.">
        <title>Paenibacillus bovis sp. nov., isolated from raw yak (Bos grunniens) milk.</title>
        <authorList>
            <person name="Gao C."/>
            <person name="Han J."/>
            <person name="Liu Z."/>
            <person name="Xu X."/>
            <person name="Hang F."/>
            <person name="Wu Z."/>
        </authorList>
    </citation>
    <scope>NUCLEOTIDE SEQUENCE [LARGE SCALE GENOMIC DNA]</scope>
    <source>
        <strain evidence="2 3">BD3526</strain>
    </source>
</reference>
<dbReference type="Proteomes" id="UP000078148">
    <property type="component" value="Chromosome"/>
</dbReference>
<feature type="transmembrane region" description="Helical" evidence="1">
    <location>
        <begin position="87"/>
        <end position="112"/>
    </location>
</feature>
<keyword evidence="1" id="KW-1133">Transmembrane helix</keyword>
<evidence type="ECO:0000256" key="1">
    <source>
        <dbReference type="SAM" id="Phobius"/>
    </source>
</evidence>
<protein>
    <submittedName>
        <fullName evidence="2">Uncharacterized protein</fullName>
    </submittedName>
</protein>
<evidence type="ECO:0000313" key="2">
    <source>
        <dbReference type="EMBL" id="ANF96709.1"/>
    </source>
</evidence>
<sequence>MSFLYFFWGFLVQWLLRMVTGGLRSAELVSGWVDTIPLIIGYIIMIIGFVRIQRFHPVMGKGKWGAAVLILLSLIQIVLPVTPATAFWGSLLTLPVAAAQLYMVYYLCLGIRQMAEQQLQPNLQQSAYRRWRLYFYCEVTLVLSFICSLLTDTEQTNLWATVSAILAIIYVVLNLVVYLLMLFLTWKAHKQLELPSAQSQQ</sequence>